<evidence type="ECO:0000256" key="1">
    <source>
        <dbReference type="SAM" id="MobiDB-lite"/>
    </source>
</evidence>
<name>A0A6J4TN63_9SPHN</name>
<protein>
    <submittedName>
        <fullName evidence="2">Uncharacterized protein</fullName>
    </submittedName>
</protein>
<organism evidence="2">
    <name type="scientific">uncultured Sphingomonadaceae bacterium</name>
    <dbReference type="NCBI Taxonomy" id="169976"/>
    <lineage>
        <taxon>Bacteria</taxon>
        <taxon>Pseudomonadati</taxon>
        <taxon>Pseudomonadota</taxon>
        <taxon>Alphaproteobacteria</taxon>
        <taxon>Sphingomonadales</taxon>
        <taxon>Sphingomonadaceae</taxon>
        <taxon>environmental samples</taxon>
    </lineage>
</organism>
<reference evidence="2" key="1">
    <citation type="submission" date="2020-02" db="EMBL/GenBank/DDBJ databases">
        <authorList>
            <person name="Meier V. D."/>
        </authorList>
    </citation>
    <scope>NUCLEOTIDE SEQUENCE</scope>
    <source>
        <strain evidence="2">AVDCRST_MAG91</strain>
    </source>
</reference>
<accession>A0A6J4TN63</accession>
<sequence length="29" mass="3403">DAISDDRALRRGAGRRSKRSYQATRARRR</sequence>
<feature type="non-terminal residue" evidence="2">
    <location>
        <position position="1"/>
    </location>
</feature>
<dbReference type="EMBL" id="CADCVX010000465">
    <property type="protein sequence ID" value="CAA9526920.1"/>
    <property type="molecule type" value="Genomic_DNA"/>
</dbReference>
<evidence type="ECO:0000313" key="2">
    <source>
        <dbReference type="EMBL" id="CAA9526920.1"/>
    </source>
</evidence>
<feature type="non-terminal residue" evidence="2">
    <location>
        <position position="29"/>
    </location>
</feature>
<gene>
    <name evidence="2" type="ORF">AVDCRST_MAG91-2617</name>
</gene>
<feature type="compositionally biased region" description="Basic residues" evidence="1">
    <location>
        <begin position="10"/>
        <end position="29"/>
    </location>
</feature>
<feature type="region of interest" description="Disordered" evidence="1">
    <location>
        <begin position="1"/>
        <end position="29"/>
    </location>
</feature>
<proteinExistence type="predicted"/>
<dbReference type="AlphaFoldDB" id="A0A6J4TN63"/>